<gene>
    <name evidence="2" type="ORF">PAHAL_7G191100</name>
</gene>
<evidence type="ECO:0000313" key="2">
    <source>
        <dbReference type="EMBL" id="PVH35460.1"/>
    </source>
</evidence>
<dbReference type="PANTHER" id="PTHR32091:SF20">
    <property type="entry name" value="EUKARYOTIC TRANSLATION INITIATION FACTOR 4B1"/>
    <property type="match status" value="1"/>
</dbReference>
<feature type="compositionally biased region" description="Basic and acidic residues" evidence="1">
    <location>
        <begin position="249"/>
        <end position="264"/>
    </location>
</feature>
<feature type="region of interest" description="Disordered" evidence="1">
    <location>
        <begin position="448"/>
        <end position="477"/>
    </location>
</feature>
<dbReference type="Proteomes" id="UP000243499">
    <property type="component" value="Chromosome 7"/>
</dbReference>
<proteinExistence type="predicted"/>
<dbReference type="GO" id="GO:0003729">
    <property type="term" value="F:mRNA binding"/>
    <property type="evidence" value="ECO:0007669"/>
    <property type="project" value="TreeGrafter"/>
</dbReference>
<sequence length="522" mass="56375">MAKAWGGVGAWALDAERAEEEEHERAAALPAPEPAGGAASFPSLAEAAAAGGGKSKKKNKGTTLSLSEFTTYGAVAAQRRAAPVEPRGLTPEEMMMLPSGPRERSAEELDRSRGFRSYGGGPGGGERRGFDDEGRRGPGRSSDLDMPSRADEADDWGATKKFTPAATDSGRRDRFGGPSPLGRADDIDDWSRDKKPLPSRYPSLGSGGGGGGFRSSSGFRDSFRDSSASSDSDRWVRGATLTPHNGEGAGERPRIVLDPPKRDPAATSTPPAEVARDRPSPFGAARPREDVLTEKGVDWRKFESGIEQKTGQPTSSHSSKENGAHSSRPRSPGSQVSAVGSEGAPRARPKVNPFGDAKPREVVLQEKGKDWRKIDLELEHRAVNRPQSDEERTLKEEINLMKVDLKGIEGKISDGSDQASVDAKKLSEKISQLESKLEQLTRELDDKIRFGQRPRSGAGRVTALPPTSLAEEPEATVVDRPRSPVVVWNHTKGWKKDGDFKEAEKGPLLVQAEVQIVMRQRW</sequence>
<organism evidence="2">
    <name type="scientific">Panicum hallii</name>
    <dbReference type="NCBI Taxonomy" id="206008"/>
    <lineage>
        <taxon>Eukaryota</taxon>
        <taxon>Viridiplantae</taxon>
        <taxon>Streptophyta</taxon>
        <taxon>Embryophyta</taxon>
        <taxon>Tracheophyta</taxon>
        <taxon>Spermatophyta</taxon>
        <taxon>Magnoliopsida</taxon>
        <taxon>Liliopsida</taxon>
        <taxon>Poales</taxon>
        <taxon>Poaceae</taxon>
        <taxon>PACMAD clade</taxon>
        <taxon>Panicoideae</taxon>
        <taxon>Panicodae</taxon>
        <taxon>Paniceae</taxon>
        <taxon>Panicinae</taxon>
        <taxon>Panicum</taxon>
        <taxon>Panicum sect. Panicum</taxon>
    </lineage>
</organism>
<dbReference type="Pfam" id="PF06273">
    <property type="entry name" value="eIF-4B"/>
    <property type="match status" value="1"/>
</dbReference>
<dbReference type="Gramene" id="PVH35460">
    <property type="protein sequence ID" value="PVH35460"/>
    <property type="gene ID" value="PAHAL_7G191100"/>
</dbReference>
<accession>A0A2T8ICQ4</accession>
<feature type="compositionally biased region" description="Basic and acidic residues" evidence="1">
    <location>
        <begin position="183"/>
        <end position="196"/>
    </location>
</feature>
<feature type="region of interest" description="Disordered" evidence="1">
    <location>
        <begin position="1"/>
        <end position="362"/>
    </location>
</feature>
<dbReference type="EMBL" id="CM008052">
    <property type="protein sequence ID" value="PVH35460.1"/>
    <property type="molecule type" value="Genomic_DNA"/>
</dbReference>
<dbReference type="GO" id="GO:0003743">
    <property type="term" value="F:translation initiation factor activity"/>
    <property type="evidence" value="ECO:0007669"/>
    <property type="project" value="InterPro"/>
</dbReference>
<dbReference type="InterPro" id="IPR010433">
    <property type="entry name" value="EIF-4B_pln"/>
</dbReference>
<feature type="compositionally biased region" description="Low complexity" evidence="1">
    <location>
        <begin position="27"/>
        <end position="49"/>
    </location>
</feature>
<feature type="compositionally biased region" description="Basic and acidic residues" evidence="1">
    <location>
        <begin position="125"/>
        <end position="151"/>
    </location>
</feature>
<dbReference type="PANTHER" id="PTHR32091">
    <property type="entry name" value="EUKARYOTIC TRANSLATION INITIATION FACTOR 4B"/>
    <property type="match status" value="1"/>
</dbReference>
<name>A0A2T8ICQ4_9POAL</name>
<feature type="compositionally biased region" description="Low complexity" evidence="1">
    <location>
        <begin position="214"/>
        <end position="230"/>
    </location>
</feature>
<feature type="compositionally biased region" description="Basic and acidic residues" evidence="1">
    <location>
        <begin position="101"/>
        <end position="113"/>
    </location>
</feature>
<protein>
    <submittedName>
        <fullName evidence="2">Uncharacterized protein</fullName>
    </submittedName>
</protein>
<feature type="compositionally biased region" description="Polar residues" evidence="1">
    <location>
        <begin position="307"/>
        <end position="317"/>
    </location>
</feature>
<feature type="compositionally biased region" description="Basic and acidic residues" evidence="1">
    <location>
        <begin position="286"/>
        <end position="306"/>
    </location>
</feature>
<dbReference type="AlphaFoldDB" id="A0A2T8ICQ4"/>
<reference evidence="2" key="1">
    <citation type="submission" date="2018-04" db="EMBL/GenBank/DDBJ databases">
        <title>WGS assembly of Panicum hallii.</title>
        <authorList>
            <person name="Lovell J."/>
            <person name="Jenkins J."/>
            <person name="Lowry D."/>
            <person name="Mamidi S."/>
            <person name="Sreedasyam A."/>
            <person name="Weng X."/>
            <person name="Barry K."/>
            <person name="Bonette J."/>
            <person name="Campitelli B."/>
            <person name="Daum C."/>
            <person name="Gordon S."/>
            <person name="Gould B."/>
            <person name="Lipzen A."/>
            <person name="Macqueen A."/>
            <person name="Palacio-Mejia J."/>
            <person name="Plott C."/>
            <person name="Shakirov E."/>
            <person name="Shu S."/>
            <person name="Yoshinaga Y."/>
            <person name="Zane M."/>
            <person name="Rokhsar D."/>
            <person name="Grimwood J."/>
            <person name="Schmutz J."/>
            <person name="Juenger T."/>
        </authorList>
    </citation>
    <scope>NUCLEOTIDE SEQUENCE [LARGE SCALE GENOMIC DNA]</scope>
    <source>
        <strain evidence="2">FIL2</strain>
    </source>
</reference>
<evidence type="ECO:0000256" key="1">
    <source>
        <dbReference type="SAM" id="MobiDB-lite"/>
    </source>
</evidence>